<dbReference type="PROSITE" id="PS01065">
    <property type="entry name" value="ETF_BETA"/>
    <property type="match status" value="1"/>
</dbReference>
<evidence type="ECO:0000256" key="5">
    <source>
        <dbReference type="ARBA" id="ARBA00042002"/>
    </source>
</evidence>
<dbReference type="SMART" id="SM00893">
    <property type="entry name" value="ETF"/>
    <property type="match status" value="1"/>
</dbReference>
<dbReference type="PANTHER" id="PTHR21294">
    <property type="entry name" value="ELECTRON TRANSFER FLAVOPROTEIN BETA-SUBUNIT"/>
    <property type="match status" value="1"/>
</dbReference>
<dbReference type="SUPFAM" id="SSF52402">
    <property type="entry name" value="Adenine nucleotide alpha hydrolases-like"/>
    <property type="match status" value="1"/>
</dbReference>
<evidence type="ECO:0000259" key="6">
    <source>
        <dbReference type="SMART" id="SM00893"/>
    </source>
</evidence>
<dbReference type="InterPro" id="IPR033948">
    <property type="entry name" value="ETF_beta_N"/>
</dbReference>
<dbReference type="PANTHER" id="PTHR21294:SF8">
    <property type="entry name" value="ELECTRON TRANSFER FLAVOPROTEIN SUBUNIT BETA"/>
    <property type="match status" value="1"/>
</dbReference>
<dbReference type="AlphaFoldDB" id="A0A8J6YBF0"/>
<sequence>MNCIVCMTSVPDTASVIKVGGDGKGIDGSGIKWIVSPYDEYALEEALQITEAKGGEVTVVTYGPDRAEAALRDCLARGAHQAVHILGGEATLGDSFTIAKVLAAAIKDREYDIVLCGFKGVGTDCGQVGQMLAGLLDLPHVVNVLELEVGDGSLTAGRDVEGGKEKLESPLPSLVTCQKGLNEPRYAALKGIMAAKKKPVEKIEVASLGVDEGAGGFYKVEKLELPPAKAAGTIIQGEDDAAAAAAELVKLLREEAKAI</sequence>
<dbReference type="Gene3D" id="3.40.50.620">
    <property type="entry name" value="HUPs"/>
    <property type="match status" value="1"/>
</dbReference>
<proteinExistence type="inferred from homology"/>
<comment type="similarity">
    <text evidence="1">Belongs to the ETF beta-subunit/FixA family.</text>
</comment>
<evidence type="ECO:0000256" key="2">
    <source>
        <dbReference type="ARBA" id="ARBA00016797"/>
    </source>
</evidence>
<dbReference type="CDD" id="cd01714">
    <property type="entry name" value="ETF_beta"/>
    <property type="match status" value="1"/>
</dbReference>
<reference evidence="7 8" key="1">
    <citation type="submission" date="2020-08" db="EMBL/GenBank/DDBJ databases">
        <title>Acidobacteriota in marine sediments use diverse sulfur dissimilation pathways.</title>
        <authorList>
            <person name="Wasmund K."/>
        </authorList>
    </citation>
    <scope>NUCLEOTIDE SEQUENCE [LARGE SCALE GENOMIC DNA]</scope>
    <source>
        <strain evidence="7">MAG AM3-A</strain>
    </source>
</reference>
<comment type="caution">
    <text evidence="7">The sequence shown here is derived from an EMBL/GenBank/DDBJ whole genome shotgun (WGS) entry which is preliminary data.</text>
</comment>
<evidence type="ECO:0000256" key="3">
    <source>
        <dbReference type="ARBA" id="ARBA00022448"/>
    </source>
</evidence>
<dbReference type="InterPro" id="IPR014730">
    <property type="entry name" value="ETF_a/b_N"/>
</dbReference>
<feature type="domain" description="Electron transfer flavoprotein alpha/beta-subunit N-terminal" evidence="6">
    <location>
        <begin position="23"/>
        <end position="212"/>
    </location>
</feature>
<accession>A0A8J6YBF0</accession>
<organism evidence="7 8">
    <name type="scientific">Candidatus Sulfomarinibacter kjeldsenii</name>
    <dbReference type="NCBI Taxonomy" id="2885994"/>
    <lineage>
        <taxon>Bacteria</taxon>
        <taxon>Pseudomonadati</taxon>
        <taxon>Acidobacteriota</taxon>
        <taxon>Thermoanaerobaculia</taxon>
        <taxon>Thermoanaerobaculales</taxon>
        <taxon>Candidatus Sulfomarinibacteraceae</taxon>
        <taxon>Candidatus Sulfomarinibacter</taxon>
    </lineage>
</organism>
<dbReference type="PIRSF" id="PIRSF000090">
    <property type="entry name" value="Beta-ETF"/>
    <property type="match status" value="1"/>
</dbReference>
<dbReference type="Proteomes" id="UP000598633">
    <property type="component" value="Unassembled WGS sequence"/>
</dbReference>
<evidence type="ECO:0000256" key="4">
    <source>
        <dbReference type="ARBA" id="ARBA00022982"/>
    </source>
</evidence>
<evidence type="ECO:0000256" key="1">
    <source>
        <dbReference type="ARBA" id="ARBA00007557"/>
    </source>
</evidence>
<evidence type="ECO:0000313" key="8">
    <source>
        <dbReference type="Proteomes" id="UP000598633"/>
    </source>
</evidence>
<dbReference type="InterPro" id="IPR012255">
    <property type="entry name" value="ETF_b"/>
</dbReference>
<gene>
    <name evidence="7" type="ORF">IFJ97_03475</name>
</gene>
<dbReference type="InterPro" id="IPR000049">
    <property type="entry name" value="ET-Flavoprotein_bsu_CS"/>
</dbReference>
<dbReference type="GO" id="GO:0009055">
    <property type="term" value="F:electron transfer activity"/>
    <property type="evidence" value="ECO:0007669"/>
    <property type="project" value="InterPro"/>
</dbReference>
<protein>
    <recommendedName>
        <fullName evidence="2">Electron transfer flavoprotein subunit beta</fullName>
    </recommendedName>
    <alternativeName>
        <fullName evidence="5">Electron transfer flavoprotein small subunit</fullName>
    </alternativeName>
</protein>
<dbReference type="InterPro" id="IPR014729">
    <property type="entry name" value="Rossmann-like_a/b/a_fold"/>
</dbReference>
<name>A0A8J6YBF0_9BACT</name>
<keyword evidence="4" id="KW-0249">Electron transport</keyword>
<evidence type="ECO:0000313" key="7">
    <source>
        <dbReference type="EMBL" id="MBD3870406.1"/>
    </source>
</evidence>
<dbReference type="EMBL" id="JACXWA010000061">
    <property type="protein sequence ID" value="MBD3870406.1"/>
    <property type="molecule type" value="Genomic_DNA"/>
</dbReference>
<dbReference type="Pfam" id="PF01012">
    <property type="entry name" value="ETF"/>
    <property type="match status" value="1"/>
</dbReference>
<dbReference type="GO" id="GO:0005829">
    <property type="term" value="C:cytosol"/>
    <property type="evidence" value="ECO:0007669"/>
    <property type="project" value="TreeGrafter"/>
</dbReference>
<keyword evidence="3" id="KW-0813">Transport</keyword>